<organism evidence="2 4">
    <name type="scientific">Moritella viscosa</name>
    <dbReference type="NCBI Taxonomy" id="80854"/>
    <lineage>
        <taxon>Bacteria</taxon>
        <taxon>Pseudomonadati</taxon>
        <taxon>Pseudomonadota</taxon>
        <taxon>Gammaproteobacteria</taxon>
        <taxon>Alteromonadales</taxon>
        <taxon>Moritellaceae</taxon>
        <taxon>Moritella</taxon>
    </lineage>
</organism>
<dbReference type="Gene3D" id="3.50.50.60">
    <property type="entry name" value="FAD/NAD(P)-binding domain"/>
    <property type="match status" value="1"/>
</dbReference>
<dbReference type="Proteomes" id="UP000182660">
    <property type="component" value="Unassembled WGS sequence"/>
</dbReference>
<accession>A0A1L0AC91</accession>
<name>A0A1L0AC91_9GAMM</name>
<dbReference type="AlphaFoldDB" id="A0A1L0AC91"/>
<reference evidence="1 3" key="1">
    <citation type="submission" date="2016-11" db="EMBL/GenBank/DDBJ databases">
        <authorList>
            <person name="Klemetsen T."/>
        </authorList>
    </citation>
    <scope>NUCLEOTIDE SEQUENCE [LARGE SCALE GENOMIC DNA]</scope>
    <source>
        <strain evidence="1">MT 2528</strain>
    </source>
</reference>
<evidence type="ECO:0000313" key="3">
    <source>
        <dbReference type="Proteomes" id="UP000182660"/>
    </source>
</evidence>
<evidence type="ECO:0000313" key="2">
    <source>
        <dbReference type="EMBL" id="SGZ11958.1"/>
    </source>
</evidence>
<dbReference type="EMBL" id="FPLD01000102">
    <property type="protein sequence ID" value="SGZ11958.1"/>
    <property type="molecule type" value="Genomic_DNA"/>
</dbReference>
<dbReference type="InterPro" id="IPR036188">
    <property type="entry name" value="FAD/NAD-bd_sf"/>
</dbReference>
<reference evidence="2 4" key="2">
    <citation type="submission" date="2016-11" db="EMBL/GenBank/DDBJ databases">
        <authorList>
            <person name="Jaros S."/>
            <person name="Januszkiewicz K."/>
            <person name="Wedrychowicz H."/>
        </authorList>
    </citation>
    <scope>NUCLEOTIDE SEQUENCE [LARGE SCALE GENOMIC DNA]</scope>
    <source>
        <strain evidence="2">NVI 5450</strain>
    </source>
</reference>
<gene>
    <name evidence="1" type="ORF">MT2528_3573</name>
    <name evidence="2" type="ORF">NVI5450_3769</name>
</gene>
<sequence>MHPDDCKVWYLIIPFSNGTCSFGVVGEFLDPVFSSGMTIAMKSAELATDLLITKPSSAIEEG</sequence>
<dbReference type="EMBL" id="FPLJ01000078">
    <property type="protein sequence ID" value="SGY98164.1"/>
    <property type="molecule type" value="Genomic_DNA"/>
</dbReference>
<protein>
    <submittedName>
        <fullName evidence="2">FAD dependent oxidoreductase</fullName>
    </submittedName>
</protein>
<evidence type="ECO:0000313" key="1">
    <source>
        <dbReference type="EMBL" id="SGY98164.1"/>
    </source>
</evidence>
<proteinExistence type="predicted"/>
<keyword evidence="3" id="KW-1185">Reference proteome</keyword>
<evidence type="ECO:0000313" key="4">
    <source>
        <dbReference type="Proteomes" id="UP000183794"/>
    </source>
</evidence>
<dbReference type="Proteomes" id="UP000183794">
    <property type="component" value="Unassembled WGS sequence"/>
</dbReference>